<dbReference type="Pfam" id="PF04384">
    <property type="entry name" value="Fe-S_assembly"/>
    <property type="match status" value="1"/>
</dbReference>
<dbReference type="Gene3D" id="1.10.10.600">
    <property type="entry name" value="IscX-like"/>
    <property type="match status" value="1"/>
</dbReference>
<dbReference type="PANTHER" id="PTHR37532:SF1">
    <property type="entry name" value="PROTEIN ISCX"/>
    <property type="match status" value="1"/>
</dbReference>
<name>A0AA35UKP8_METCP</name>
<protein>
    <submittedName>
        <fullName evidence="1">Protein IscX</fullName>
    </submittedName>
</protein>
<dbReference type="NCBIfam" id="TIGR03412">
    <property type="entry name" value="iscX_yfhJ"/>
    <property type="match status" value="1"/>
</dbReference>
<dbReference type="Proteomes" id="UP001158598">
    <property type="component" value="Chromosome"/>
</dbReference>
<dbReference type="GO" id="GO:0008198">
    <property type="term" value="F:ferrous iron binding"/>
    <property type="evidence" value="ECO:0007669"/>
    <property type="project" value="TreeGrafter"/>
</dbReference>
<proteinExistence type="predicted"/>
<dbReference type="AlphaFoldDB" id="A0AA35UKP8"/>
<sequence length="77" mass="8847">MALPLQKKLRDPPMKWNDTYDIAAALAHKHSDVDPRYVRFTDLLAWITALDGFADSTDRCNEKILEAIQMAWIDEVS</sequence>
<organism evidence="1 2">
    <name type="scientific">Methylococcus capsulatus</name>
    <dbReference type="NCBI Taxonomy" id="414"/>
    <lineage>
        <taxon>Bacteria</taxon>
        <taxon>Pseudomonadati</taxon>
        <taxon>Pseudomonadota</taxon>
        <taxon>Gammaproteobacteria</taxon>
        <taxon>Methylococcales</taxon>
        <taxon>Methylococcaceae</taxon>
        <taxon>Methylococcus</taxon>
    </lineage>
</organism>
<evidence type="ECO:0000313" key="2">
    <source>
        <dbReference type="Proteomes" id="UP001158598"/>
    </source>
</evidence>
<dbReference type="GO" id="GO:0016226">
    <property type="term" value="P:iron-sulfur cluster assembly"/>
    <property type="evidence" value="ECO:0007669"/>
    <property type="project" value="UniProtKB-UniRule"/>
</dbReference>
<evidence type="ECO:0000313" key="1">
    <source>
        <dbReference type="EMBL" id="CAI8809230.1"/>
    </source>
</evidence>
<dbReference type="InterPro" id="IPR007479">
    <property type="entry name" value="ISC_FeS_clus_asmbl_IscsX"/>
</dbReference>
<reference evidence="1" key="1">
    <citation type="submission" date="2023-03" db="EMBL/GenBank/DDBJ databases">
        <authorList>
            <person name="Pearce D."/>
        </authorList>
    </citation>
    <scope>NUCLEOTIDE SEQUENCE</scope>
    <source>
        <strain evidence="1">Mc</strain>
    </source>
</reference>
<dbReference type="GO" id="GO:0005829">
    <property type="term" value="C:cytosol"/>
    <property type="evidence" value="ECO:0007669"/>
    <property type="project" value="TreeGrafter"/>
</dbReference>
<gene>
    <name evidence="1" type="primary">iscX</name>
    <name evidence="1" type="ORF">MCNOR_1720</name>
</gene>
<dbReference type="EMBL" id="OX458332">
    <property type="protein sequence ID" value="CAI8809230.1"/>
    <property type="molecule type" value="Genomic_DNA"/>
</dbReference>
<dbReference type="InterPro" id="IPR036762">
    <property type="entry name" value="IscX-like_sf"/>
</dbReference>
<dbReference type="PIRSF" id="PIRSF039003">
    <property type="entry name" value="IscX"/>
    <property type="match status" value="1"/>
</dbReference>
<dbReference type="SUPFAM" id="SSF140319">
    <property type="entry name" value="IscX-like"/>
    <property type="match status" value="1"/>
</dbReference>
<accession>A0AA35UKP8</accession>
<dbReference type="PANTHER" id="PTHR37532">
    <property type="entry name" value="PROTEIN ISCX"/>
    <property type="match status" value="1"/>
</dbReference>